<keyword evidence="1" id="KW-0812">Transmembrane</keyword>
<reference evidence="2" key="1">
    <citation type="submission" date="2007-03" db="EMBL/GenBank/DDBJ databases">
        <title>Annotation of Culex pipiens quinquefasciatus.</title>
        <authorList>
            <consortium name="The Broad Institute Genome Sequencing Platform"/>
            <person name="Atkinson P.W."/>
            <person name="Hemingway J."/>
            <person name="Christensen B.M."/>
            <person name="Higgs S."/>
            <person name="Kodira C."/>
            <person name="Hannick L."/>
            <person name="Megy K."/>
            <person name="O'Leary S."/>
            <person name="Pearson M."/>
            <person name="Haas B.J."/>
            <person name="Mauceli E."/>
            <person name="Wortman J.R."/>
            <person name="Lee N.H."/>
            <person name="Guigo R."/>
            <person name="Stanke M."/>
            <person name="Alvarado L."/>
            <person name="Amedeo P."/>
            <person name="Antoine C.H."/>
            <person name="Arensburger P."/>
            <person name="Bidwell S.L."/>
            <person name="Crawford M."/>
            <person name="Camaro F."/>
            <person name="Devon K."/>
            <person name="Engels R."/>
            <person name="Hammond M."/>
            <person name="Howarth C."/>
            <person name="Koehrsen M."/>
            <person name="Lawson D."/>
            <person name="Montgomery P."/>
            <person name="Nene V."/>
            <person name="Nusbaum C."/>
            <person name="Puiu D."/>
            <person name="Romero-Severson J."/>
            <person name="Severson D.W."/>
            <person name="Shumway M."/>
            <person name="Sisk P."/>
            <person name="Stolte C."/>
            <person name="Zeng Q."/>
            <person name="Eisenstadt E."/>
            <person name="Fraser-Liggett C."/>
            <person name="Strausberg R."/>
            <person name="Galagan J."/>
            <person name="Birren B."/>
            <person name="Collins F.H."/>
        </authorList>
    </citation>
    <scope>NUCLEOTIDE SEQUENCE [LARGE SCALE GENOMIC DNA]</scope>
    <source>
        <strain evidence="2">JHB</strain>
    </source>
</reference>
<evidence type="ECO:0000313" key="2">
    <source>
        <dbReference type="EMBL" id="EDS37127.1"/>
    </source>
</evidence>
<keyword evidence="1" id="KW-0472">Membrane</keyword>
<feature type="transmembrane region" description="Helical" evidence="1">
    <location>
        <begin position="12"/>
        <end position="34"/>
    </location>
</feature>
<organism>
    <name type="scientific">Culex quinquefasciatus</name>
    <name type="common">Southern house mosquito</name>
    <name type="synonym">Culex pungens</name>
    <dbReference type="NCBI Taxonomy" id="7176"/>
    <lineage>
        <taxon>Eukaryota</taxon>
        <taxon>Metazoa</taxon>
        <taxon>Ecdysozoa</taxon>
        <taxon>Arthropoda</taxon>
        <taxon>Hexapoda</taxon>
        <taxon>Insecta</taxon>
        <taxon>Pterygota</taxon>
        <taxon>Neoptera</taxon>
        <taxon>Endopterygota</taxon>
        <taxon>Diptera</taxon>
        <taxon>Nematocera</taxon>
        <taxon>Culicoidea</taxon>
        <taxon>Culicidae</taxon>
        <taxon>Culicinae</taxon>
        <taxon>Culicini</taxon>
        <taxon>Culex</taxon>
        <taxon>Culex</taxon>
    </lineage>
</organism>
<dbReference type="InParanoid" id="B0W6Y1"/>
<feature type="transmembrane region" description="Helical" evidence="1">
    <location>
        <begin position="125"/>
        <end position="145"/>
    </location>
</feature>
<sequence>MERIFSGYIKAHGYAIAVAALTFGCIFAADVSLVEEELRPLDVDDVVADHSQTFFRVRPMGQLMFSLIWVLVGTIFLVGIVFEKKETILPFATIFSIDFSLFLIQQLTQLERRNFKELVLSSNTAVLVVIPVYVGFTLVVLYRLFDRSSDDPDEDQDDVESARKPVKFTLGDDRSPAAMEDRRITRFVKFHGHLFLAVALTLVIRELWMVTLLTFEFTAQEWSSGLDLAFRGHPVVRWVFVLVWLTVLAFMYGGMKWEDGTYLQPAKYMFLVEVVGLLVRDLLVTINGDPEGRLVYDLSYLFYLSVFVVYVLYSFYALRTLFGCDRSRNLGLKAIDSRLAIVNMRRV</sequence>
<dbReference type="EnsemblMetazoa" id="CPIJ003079-RA">
    <property type="protein sequence ID" value="CPIJ003079-PA"/>
    <property type="gene ID" value="CPIJ003079"/>
</dbReference>
<protein>
    <submittedName>
        <fullName evidence="2 3">Uncharacterized protein</fullName>
    </submittedName>
</protein>
<keyword evidence="4" id="KW-1185">Reference proteome</keyword>
<dbReference type="HOGENOM" id="CLU_799872_0_0_1"/>
<feature type="transmembrane region" description="Helical" evidence="1">
    <location>
        <begin position="88"/>
        <end position="105"/>
    </location>
</feature>
<proteinExistence type="predicted"/>
<name>B0W6Y1_CULQU</name>
<feature type="transmembrane region" description="Helical" evidence="1">
    <location>
        <begin position="266"/>
        <end position="286"/>
    </location>
</feature>
<dbReference type="AlphaFoldDB" id="B0W6Y1"/>
<dbReference type="VEuPathDB" id="VectorBase:CPIJ003079"/>
<dbReference type="eggNOG" id="ENOG502TD1G">
    <property type="taxonomic scope" value="Eukaryota"/>
</dbReference>
<evidence type="ECO:0000313" key="4">
    <source>
        <dbReference type="Proteomes" id="UP000002320"/>
    </source>
</evidence>
<dbReference type="KEGG" id="cqu:CpipJ_CPIJ003079"/>
<reference evidence="3" key="2">
    <citation type="submission" date="2021-02" db="UniProtKB">
        <authorList>
            <consortium name="EnsemblMetazoa"/>
        </authorList>
    </citation>
    <scope>IDENTIFICATION</scope>
    <source>
        <strain evidence="3">JHB</strain>
    </source>
</reference>
<gene>
    <name evidence="3" type="primary">6034097</name>
    <name evidence="2" type="ORF">CpipJ_CPIJ003079</name>
</gene>
<feature type="transmembrane region" description="Helical" evidence="1">
    <location>
        <begin position="192"/>
        <end position="215"/>
    </location>
</feature>
<feature type="transmembrane region" description="Helical" evidence="1">
    <location>
        <begin position="235"/>
        <end position="254"/>
    </location>
</feature>
<evidence type="ECO:0000256" key="1">
    <source>
        <dbReference type="SAM" id="Phobius"/>
    </source>
</evidence>
<dbReference type="VEuPathDB" id="VectorBase:CQUJHB009405"/>
<dbReference type="OrthoDB" id="7757568at2759"/>
<dbReference type="VEuPathDB" id="VectorBase:CQUJHB018313"/>
<evidence type="ECO:0000313" key="3">
    <source>
        <dbReference type="EnsemblMetazoa" id="CPIJ003079-PA"/>
    </source>
</evidence>
<dbReference type="Proteomes" id="UP000002320">
    <property type="component" value="Unassembled WGS sequence"/>
</dbReference>
<dbReference type="PROSITE" id="PS51257">
    <property type="entry name" value="PROKAR_LIPOPROTEIN"/>
    <property type="match status" value="1"/>
</dbReference>
<dbReference type="EMBL" id="DS231850">
    <property type="protein sequence ID" value="EDS37127.1"/>
    <property type="molecule type" value="Genomic_DNA"/>
</dbReference>
<feature type="transmembrane region" description="Helical" evidence="1">
    <location>
        <begin position="298"/>
        <end position="318"/>
    </location>
</feature>
<feature type="transmembrane region" description="Helical" evidence="1">
    <location>
        <begin position="63"/>
        <end position="81"/>
    </location>
</feature>
<accession>B0W6Y1</accession>
<keyword evidence="1" id="KW-1133">Transmembrane helix</keyword>